<accession>A0A3E5AHK2</accession>
<dbReference type="Proteomes" id="UP000286077">
    <property type="component" value="Unassembled WGS sequence"/>
</dbReference>
<dbReference type="EMBL" id="QSFW01000011">
    <property type="protein sequence ID" value="RHA87273.1"/>
    <property type="molecule type" value="Genomic_DNA"/>
</dbReference>
<dbReference type="Pfam" id="PF20482">
    <property type="entry name" value="DUF6722"/>
    <property type="match status" value="1"/>
</dbReference>
<dbReference type="InterPro" id="IPR046568">
    <property type="entry name" value="DUF6722"/>
</dbReference>
<evidence type="ECO:0000256" key="1">
    <source>
        <dbReference type="SAM" id="Phobius"/>
    </source>
</evidence>
<feature type="transmembrane region" description="Helical" evidence="1">
    <location>
        <begin position="12"/>
        <end position="29"/>
    </location>
</feature>
<dbReference type="AlphaFoldDB" id="A0A3E5AHK2"/>
<evidence type="ECO:0000313" key="5">
    <source>
        <dbReference type="Proteomes" id="UP000261245"/>
    </source>
</evidence>
<organism evidence="4 6">
    <name type="scientific">Segatella copri</name>
    <dbReference type="NCBI Taxonomy" id="165179"/>
    <lineage>
        <taxon>Bacteria</taxon>
        <taxon>Pseudomonadati</taxon>
        <taxon>Bacteroidota</taxon>
        <taxon>Bacteroidia</taxon>
        <taxon>Bacteroidales</taxon>
        <taxon>Prevotellaceae</taxon>
        <taxon>Segatella</taxon>
    </lineage>
</organism>
<dbReference type="EMBL" id="QSAQ01000035">
    <property type="protein sequence ID" value="RGW66296.1"/>
    <property type="molecule type" value="Genomic_DNA"/>
</dbReference>
<dbReference type="Proteomes" id="UP000284990">
    <property type="component" value="Unassembled WGS sequence"/>
</dbReference>
<protein>
    <submittedName>
        <fullName evidence="4">Uncharacterized protein</fullName>
    </submittedName>
</protein>
<keyword evidence="1" id="KW-1133">Transmembrane helix</keyword>
<gene>
    <name evidence="4" type="ORF">DW916_06150</name>
    <name evidence="3" type="ORF">DWV60_12555</name>
    <name evidence="2" type="ORF">DXB80_02260</name>
</gene>
<keyword evidence="1" id="KW-0472">Membrane</keyword>
<dbReference type="Proteomes" id="UP000261245">
    <property type="component" value="Unassembled WGS sequence"/>
</dbReference>
<evidence type="ECO:0000313" key="7">
    <source>
        <dbReference type="Proteomes" id="UP000286077"/>
    </source>
</evidence>
<feature type="transmembrane region" description="Helical" evidence="1">
    <location>
        <begin position="35"/>
        <end position="55"/>
    </location>
</feature>
<evidence type="ECO:0000313" key="4">
    <source>
        <dbReference type="EMBL" id="RHA87273.1"/>
    </source>
</evidence>
<sequence>MWEKISDYCLDVSKYFLTAVFVASLMVDLGEMRWLLYAISGVLATIFFCAGLFFISKSKDEKERKYKTTRKYNNKNRRT</sequence>
<reference evidence="5 6" key="1">
    <citation type="submission" date="2018-08" db="EMBL/GenBank/DDBJ databases">
        <title>A genome reference for cultivated species of the human gut microbiota.</title>
        <authorList>
            <person name="Zou Y."/>
            <person name="Xue W."/>
            <person name="Luo G."/>
        </authorList>
    </citation>
    <scope>NUCLEOTIDE SEQUENCE [LARGE SCALE GENOMIC DNA]</scope>
    <source>
        <strain evidence="3 7">AF11-14</strain>
        <strain evidence="4 6">AM42-23AC</strain>
        <strain evidence="2 5">OM06-11</strain>
    </source>
</reference>
<evidence type="ECO:0000313" key="3">
    <source>
        <dbReference type="EMBL" id="RGW66296.1"/>
    </source>
</evidence>
<proteinExistence type="predicted"/>
<dbReference type="EMBL" id="QSUC01000003">
    <property type="protein sequence ID" value="RGN12372.1"/>
    <property type="molecule type" value="Genomic_DNA"/>
</dbReference>
<keyword evidence="1" id="KW-0812">Transmembrane</keyword>
<evidence type="ECO:0000313" key="2">
    <source>
        <dbReference type="EMBL" id="RGN12372.1"/>
    </source>
</evidence>
<comment type="caution">
    <text evidence="4">The sequence shown here is derived from an EMBL/GenBank/DDBJ whole genome shotgun (WGS) entry which is preliminary data.</text>
</comment>
<evidence type="ECO:0000313" key="6">
    <source>
        <dbReference type="Proteomes" id="UP000284990"/>
    </source>
</evidence>
<name>A0A3E5AHK2_9BACT</name>
<dbReference type="RefSeq" id="WP_117727200.1">
    <property type="nucleotide sequence ID" value="NZ_CATKVU010000006.1"/>
</dbReference>